<gene>
    <name evidence="1" type="ORF">Nepgr_033953</name>
</gene>
<organism evidence="1 2">
    <name type="scientific">Nepenthes gracilis</name>
    <name type="common">Slender pitcher plant</name>
    <dbReference type="NCBI Taxonomy" id="150966"/>
    <lineage>
        <taxon>Eukaryota</taxon>
        <taxon>Viridiplantae</taxon>
        <taxon>Streptophyta</taxon>
        <taxon>Embryophyta</taxon>
        <taxon>Tracheophyta</taxon>
        <taxon>Spermatophyta</taxon>
        <taxon>Magnoliopsida</taxon>
        <taxon>eudicotyledons</taxon>
        <taxon>Gunneridae</taxon>
        <taxon>Pentapetalae</taxon>
        <taxon>Caryophyllales</taxon>
        <taxon>Nepenthaceae</taxon>
        <taxon>Nepenthes</taxon>
    </lineage>
</organism>
<dbReference type="Proteomes" id="UP001279734">
    <property type="component" value="Unassembled WGS sequence"/>
</dbReference>
<keyword evidence="2" id="KW-1185">Reference proteome</keyword>
<protein>
    <submittedName>
        <fullName evidence="1">Uncharacterized protein</fullName>
    </submittedName>
</protein>
<proteinExistence type="predicted"/>
<evidence type="ECO:0000313" key="1">
    <source>
        <dbReference type="EMBL" id="GMH32109.1"/>
    </source>
</evidence>
<evidence type="ECO:0000313" key="2">
    <source>
        <dbReference type="Proteomes" id="UP001279734"/>
    </source>
</evidence>
<accession>A0AAD3TMP3</accession>
<dbReference type="AlphaFoldDB" id="A0AAD3TMP3"/>
<feature type="non-terminal residue" evidence="1">
    <location>
        <position position="1"/>
    </location>
</feature>
<sequence length="139" mass="15538">RGAEAEKVAESFVVLSCPTEVAGKDEGSTLLCISSLAVCRREQLIPLWCRAVIDGAVLPSLVSCYWCRLAYDAMGLAARVRGRKVGVRDPYAHGRYCLCWWWCSWAIDVRHCTFYGVCKTSPRTKLMVLQFLPLVDSGF</sequence>
<reference evidence="1" key="1">
    <citation type="submission" date="2023-05" db="EMBL/GenBank/DDBJ databases">
        <title>Nepenthes gracilis genome sequencing.</title>
        <authorList>
            <person name="Fukushima K."/>
        </authorList>
    </citation>
    <scope>NUCLEOTIDE SEQUENCE</scope>
    <source>
        <strain evidence="1">SING2019-196</strain>
    </source>
</reference>
<name>A0AAD3TMP3_NEPGR</name>
<comment type="caution">
    <text evidence="1">The sequence shown here is derived from an EMBL/GenBank/DDBJ whole genome shotgun (WGS) entry which is preliminary data.</text>
</comment>
<dbReference type="EMBL" id="BSYO01000079">
    <property type="protein sequence ID" value="GMH32109.1"/>
    <property type="molecule type" value="Genomic_DNA"/>
</dbReference>